<evidence type="ECO:0000313" key="2">
    <source>
        <dbReference type="Proteomes" id="UP000652761"/>
    </source>
</evidence>
<proteinExistence type="predicted"/>
<protein>
    <submittedName>
        <fullName evidence="1">Uncharacterized protein</fullName>
    </submittedName>
</protein>
<evidence type="ECO:0000313" key="1">
    <source>
        <dbReference type="EMBL" id="MQM02287.1"/>
    </source>
</evidence>
<accession>A0A843W4M5</accession>
<dbReference type="Proteomes" id="UP000652761">
    <property type="component" value="Unassembled WGS sequence"/>
</dbReference>
<dbReference type="EMBL" id="NMUH01002829">
    <property type="protein sequence ID" value="MQM02287.1"/>
    <property type="molecule type" value="Genomic_DNA"/>
</dbReference>
<comment type="caution">
    <text evidence="1">The sequence shown here is derived from an EMBL/GenBank/DDBJ whole genome shotgun (WGS) entry which is preliminary data.</text>
</comment>
<name>A0A843W4M5_COLES</name>
<dbReference type="AlphaFoldDB" id="A0A843W4M5"/>
<organism evidence="1 2">
    <name type="scientific">Colocasia esculenta</name>
    <name type="common">Wild taro</name>
    <name type="synonym">Arum esculentum</name>
    <dbReference type="NCBI Taxonomy" id="4460"/>
    <lineage>
        <taxon>Eukaryota</taxon>
        <taxon>Viridiplantae</taxon>
        <taxon>Streptophyta</taxon>
        <taxon>Embryophyta</taxon>
        <taxon>Tracheophyta</taxon>
        <taxon>Spermatophyta</taxon>
        <taxon>Magnoliopsida</taxon>
        <taxon>Liliopsida</taxon>
        <taxon>Araceae</taxon>
        <taxon>Aroideae</taxon>
        <taxon>Colocasieae</taxon>
        <taxon>Colocasia</taxon>
    </lineage>
</organism>
<gene>
    <name evidence="1" type="ORF">Taro_035053</name>
</gene>
<sequence>MGSGERPFRVQEVGEAFTHSPCRSDSFGAVGGHPPMVAMPCFRRQQLCCACRAEKLAFRSLDAGASAGVHVWTLTLAQRPGLDAKIIALIQL</sequence>
<reference evidence="1" key="1">
    <citation type="submission" date="2017-07" db="EMBL/GenBank/DDBJ databases">
        <title>Taro Niue Genome Assembly and Annotation.</title>
        <authorList>
            <person name="Atibalentja N."/>
            <person name="Keating K."/>
            <person name="Fields C.J."/>
        </authorList>
    </citation>
    <scope>NUCLEOTIDE SEQUENCE</scope>
    <source>
        <strain evidence="1">Niue_2</strain>
        <tissue evidence="1">Leaf</tissue>
    </source>
</reference>
<keyword evidence="2" id="KW-1185">Reference proteome</keyword>